<dbReference type="AlphaFoldDB" id="A0A1C3Z2C6"/>
<dbReference type="SUPFAM" id="SSF56935">
    <property type="entry name" value="Porins"/>
    <property type="match status" value="1"/>
</dbReference>
<evidence type="ECO:0000256" key="1">
    <source>
        <dbReference type="PROSITE-ProRule" id="PRU01360"/>
    </source>
</evidence>
<protein>
    <submittedName>
        <fullName evidence="4">TonB-linked outer membrane protein, SusC/RagA family</fullName>
    </submittedName>
</protein>
<dbReference type="GO" id="GO:0009279">
    <property type="term" value="C:cell outer membrane"/>
    <property type="evidence" value="ECO:0007669"/>
    <property type="project" value="UniProtKB-SubCell"/>
</dbReference>
<dbReference type="Pfam" id="PF13715">
    <property type="entry name" value="CarbopepD_reg_2"/>
    <property type="match status" value="1"/>
</dbReference>
<keyword evidence="1" id="KW-0812">Transmembrane</keyword>
<dbReference type="NCBIfam" id="TIGR04057">
    <property type="entry name" value="SusC_RagA_signa"/>
    <property type="match status" value="1"/>
</dbReference>
<dbReference type="InterPro" id="IPR018247">
    <property type="entry name" value="EF_Hand_1_Ca_BS"/>
</dbReference>
<dbReference type="Proteomes" id="UP000242818">
    <property type="component" value="Unassembled WGS sequence"/>
</dbReference>
<dbReference type="InterPro" id="IPR008969">
    <property type="entry name" value="CarboxyPept-like_regulatory"/>
</dbReference>
<comment type="subcellular location">
    <subcellularLocation>
        <location evidence="1">Cell outer membrane</location>
        <topology evidence="1">Multi-pass membrane protein</topology>
    </subcellularLocation>
</comment>
<dbReference type="NCBIfam" id="TIGR04056">
    <property type="entry name" value="OMP_RagA_SusC"/>
    <property type="match status" value="1"/>
</dbReference>
<dbReference type="Gene3D" id="2.60.40.1120">
    <property type="entry name" value="Carboxypeptidase-like, regulatory domain"/>
    <property type="match status" value="1"/>
</dbReference>
<dbReference type="InterPro" id="IPR023997">
    <property type="entry name" value="TonB-dep_OMP_SusC/RagA_CS"/>
</dbReference>
<keyword evidence="5" id="KW-1185">Reference proteome</keyword>
<dbReference type="SUPFAM" id="SSF49464">
    <property type="entry name" value="Carboxypeptidase regulatory domain-like"/>
    <property type="match status" value="1"/>
</dbReference>
<proteinExistence type="inferred from homology"/>
<dbReference type="InterPro" id="IPR023996">
    <property type="entry name" value="TonB-dep_OMP_SusC/RagA"/>
</dbReference>
<dbReference type="PROSITE" id="PS52016">
    <property type="entry name" value="TONB_DEPENDENT_REC_3"/>
    <property type="match status" value="1"/>
</dbReference>
<dbReference type="Pfam" id="PF07715">
    <property type="entry name" value="Plug"/>
    <property type="match status" value="1"/>
</dbReference>
<dbReference type="EMBL" id="FMAR01000001">
    <property type="protein sequence ID" value="SCB76499.1"/>
    <property type="molecule type" value="Genomic_DNA"/>
</dbReference>
<keyword evidence="1" id="KW-0998">Cell outer membrane</keyword>
<keyword evidence="1" id="KW-0472">Membrane</keyword>
<dbReference type="STRING" id="1335309.GA0116948_101209"/>
<sequence>MEKKSAFMSRCRWRRPKLLLCMKLTSLLLLAATMQVSANAYSQKIDVHFNNIRLADALKEVEKRSGWRFVFSNQVLHEDIHLTFSAVGITVDSVLKRMLVNTGLKDSVMEDHLIVIKKAGTYAAIIKVTGTITDLEGRPVEGATVRVKGLKTGATTDKKGVFTLNVEEDAILEISSIGFLAQTVPVQGHSNISIILESASSKLSDVVVVGYGTQSRQKVTSAVTMIKTDQFKDAPYTDVQSAIAGRAAGVVVNFSGGEPGSVPSINIRGGEPLIGQTTPLYVIDGIIRDQTTFVNLNVNDIESVSFLKDAAATAVYGSKASAGIVLVKTKGGAFGKLIITYADNIAWNTPANFPKLISGYDKALVSNAIGESTGKGKYAAYSEAQLDTIRRGLNPELYPNTDWYNLAFRKYALQQTHSLSISGGNGPTKFYVGLGYLNQGSNYVNNAFKIDRFSYDTKVSSNFDKIGLNATFSLNGYYDYSTQPPSSSYLIFSHVVARSPFEHAFNKDGTLAGLVDHPLAEIYSPGYARTQTSFTDGNLALTWTVPQVRGLSFRVTGDYALTFNPSKTFSVLATQYNADGTVYETPPPSLSQTSNDTKAYNAEFQADYSTSFGDHTIGATFVSIVRGGSNQWFSAFRQNFPSTAIDQLFAGDAATQTNNGSASEWGEVGYVGRLKYDYAAKYMIELNGRYDGSDYFPSSKRFGFFPSISAGWVASSEKFYHNLGIDKVFSNLKFKGSFGKVGSIGGTKYAYIPQYAVTSQAYAVNGDLQNGYYEGGLTISNQNITWYSTASRDFGLEFETLKKHVSGGLDYFYTRTKNILGSPAYSYTDPLGQSLPQVLTQAATRKEGLDAFVNYNFNIGSQFKGYIGVNLTYYNYLWERTNEDSATLTNPYTRDWGVSQDYYDAMYSSRGLYQNYNDILNNPSRLTSTALALGDVWLEDTNGDGKIDSQDYRRLGKPTAARLTFGVPFGLEFKGIRLDALLQGSGNRDVYLGQYLQGAEGAARVNFEFQKDFWLSSNTGSSYPRAGTSSMNAGNNYVSSDYWLKNARFVRLKSLTLSYDVKRIWKTDLFSELSIHAGGTNLLTFSPVKKYFDPELANTNNFFYPVNRTYSVGIRASF</sequence>
<keyword evidence="1" id="KW-0813">Transport</keyword>
<keyword evidence="2" id="KW-0732">Signal</keyword>
<organism evidence="4 5">
    <name type="scientific">Chitinophaga costaii</name>
    <dbReference type="NCBI Taxonomy" id="1335309"/>
    <lineage>
        <taxon>Bacteria</taxon>
        <taxon>Pseudomonadati</taxon>
        <taxon>Bacteroidota</taxon>
        <taxon>Chitinophagia</taxon>
        <taxon>Chitinophagales</taxon>
        <taxon>Chitinophagaceae</taxon>
        <taxon>Chitinophaga</taxon>
    </lineage>
</organism>
<evidence type="ECO:0000259" key="3">
    <source>
        <dbReference type="Pfam" id="PF07715"/>
    </source>
</evidence>
<feature type="chain" id="PRO_5008687830" evidence="2">
    <location>
        <begin position="32"/>
        <end position="1118"/>
    </location>
</feature>
<feature type="domain" description="TonB-dependent receptor plug" evidence="3">
    <location>
        <begin position="216"/>
        <end position="324"/>
    </location>
</feature>
<dbReference type="InterPro" id="IPR037066">
    <property type="entry name" value="Plug_dom_sf"/>
</dbReference>
<dbReference type="Gene3D" id="2.170.130.10">
    <property type="entry name" value="TonB-dependent receptor, plug domain"/>
    <property type="match status" value="1"/>
</dbReference>
<gene>
    <name evidence="4" type="ORF">GA0116948_101209</name>
</gene>
<evidence type="ECO:0000313" key="5">
    <source>
        <dbReference type="Proteomes" id="UP000242818"/>
    </source>
</evidence>
<dbReference type="OrthoDB" id="9768177at2"/>
<dbReference type="InterPro" id="IPR012910">
    <property type="entry name" value="Plug_dom"/>
</dbReference>
<dbReference type="InterPro" id="IPR039426">
    <property type="entry name" value="TonB-dep_rcpt-like"/>
</dbReference>
<dbReference type="PROSITE" id="PS00018">
    <property type="entry name" value="EF_HAND_1"/>
    <property type="match status" value="1"/>
</dbReference>
<name>A0A1C3Z2C6_9BACT</name>
<comment type="similarity">
    <text evidence="1">Belongs to the TonB-dependent receptor family.</text>
</comment>
<accession>A0A1C3Z2C6</accession>
<keyword evidence="1" id="KW-1134">Transmembrane beta strand</keyword>
<feature type="signal peptide" evidence="2">
    <location>
        <begin position="1"/>
        <end position="31"/>
    </location>
</feature>
<evidence type="ECO:0000313" key="4">
    <source>
        <dbReference type="EMBL" id="SCB76499.1"/>
    </source>
</evidence>
<evidence type="ECO:0000256" key="2">
    <source>
        <dbReference type="SAM" id="SignalP"/>
    </source>
</evidence>
<reference evidence="4 5" key="1">
    <citation type="submission" date="2016-08" db="EMBL/GenBank/DDBJ databases">
        <authorList>
            <person name="Seilhamer J.J."/>
        </authorList>
    </citation>
    <scope>NUCLEOTIDE SEQUENCE [LARGE SCALE GENOMIC DNA]</scope>
    <source>
        <strain evidence="4 5">A37T2</strain>
    </source>
</reference>